<evidence type="ECO:0000313" key="2">
    <source>
        <dbReference type="Proteomes" id="UP001234178"/>
    </source>
</evidence>
<dbReference type="EMBL" id="JAOYFB010000040">
    <property type="protein sequence ID" value="KAK4037141.1"/>
    <property type="molecule type" value="Genomic_DNA"/>
</dbReference>
<evidence type="ECO:0000313" key="1">
    <source>
        <dbReference type="EMBL" id="KAK4037141.1"/>
    </source>
</evidence>
<reference evidence="1 2" key="1">
    <citation type="journal article" date="2023" name="Nucleic Acids Res.">
        <title>The hologenome of Daphnia magna reveals possible DNA methylation and microbiome-mediated evolution of the host genome.</title>
        <authorList>
            <person name="Chaturvedi A."/>
            <person name="Li X."/>
            <person name="Dhandapani V."/>
            <person name="Marshall H."/>
            <person name="Kissane S."/>
            <person name="Cuenca-Cambronero M."/>
            <person name="Asole G."/>
            <person name="Calvet F."/>
            <person name="Ruiz-Romero M."/>
            <person name="Marangio P."/>
            <person name="Guigo R."/>
            <person name="Rago D."/>
            <person name="Mirbahai L."/>
            <person name="Eastwood N."/>
            <person name="Colbourne J.K."/>
            <person name="Zhou J."/>
            <person name="Mallon E."/>
            <person name="Orsini L."/>
        </authorList>
    </citation>
    <scope>NUCLEOTIDE SEQUENCE [LARGE SCALE GENOMIC DNA]</scope>
    <source>
        <strain evidence="1">LRV0_1</strain>
    </source>
</reference>
<comment type="caution">
    <text evidence="1">The sequence shown here is derived from an EMBL/GenBank/DDBJ whole genome shotgun (WGS) entry which is preliminary data.</text>
</comment>
<accession>A0ABR0B629</accession>
<protein>
    <submittedName>
        <fullName evidence="1">Uncharacterized protein</fullName>
    </submittedName>
</protein>
<name>A0ABR0B629_9CRUS</name>
<dbReference type="Proteomes" id="UP001234178">
    <property type="component" value="Unassembled WGS sequence"/>
</dbReference>
<gene>
    <name evidence="1" type="ORF">OUZ56_029181</name>
</gene>
<organism evidence="1 2">
    <name type="scientific">Daphnia magna</name>
    <dbReference type="NCBI Taxonomy" id="35525"/>
    <lineage>
        <taxon>Eukaryota</taxon>
        <taxon>Metazoa</taxon>
        <taxon>Ecdysozoa</taxon>
        <taxon>Arthropoda</taxon>
        <taxon>Crustacea</taxon>
        <taxon>Branchiopoda</taxon>
        <taxon>Diplostraca</taxon>
        <taxon>Cladocera</taxon>
        <taxon>Anomopoda</taxon>
        <taxon>Daphniidae</taxon>
        <taxon>Daphnia</taxon>
    </lineage>
</organism>
<proteinExistence type="predicted"/>
<keyword evidence="2" id="KW-1185">Reference proteome</keyword>
<sequence length="85" mass="10151">MFGFWLCFVFRHIRRIRPDSLMYLTKALLISCWVFVALLSPAQWLDSEVWHGLWFHFPRSRDRLDLVHFGIEPSLLPVYCVLIAT</sequence>